<accession>A0AA88PRV6</accession>
<evidence type="ECO:0000313" key="2">
    <source>
        <dbReference type="Proteomes" id="UP001187343"/>
    </source>
</evidence>
<comment type="caution">
    <text evidence="1">The sequence shown here is derived from an EMBL/GenBank/DDBJ whole genome shotgun (WGS) entry which is preliminary data.</text>
</comment>
<name>A0AA88PRV6_9TELE</name>
<dbReference type="Proteomes" id="UP001187343">
    <property type="component" value="Unassembled WGS sequence"/>
</dbReference>
<sequence length="101" mass="10966">MEGAPLGTALMVESRAFGWSKNNYGDATYTGLTTTTFGSESRALLADVPLEACNMRGFTGQPVKCDVALKMLSIHPTSVLQVARDKWTHPINHLTETLLLV</sequence>
<dbReference type="EMBL" id="JAUYZG010000009">
    <property type="protein sequence ID" value="KAK2898759.1"/>
    <property type="molecule type" value="Genomic_DNA"/>
</dbReference>
<protein>
    <submittedName>
        <fullName evidence="1">Uncharacterized protein</fullName>
    </submittedName>
</protein>
<keyword evidence="2" id="KW-1185">Reference proteome</keyword>
<reference evidence="1" key="1">
    <citation type="submission" date="2023-08" db="EMBL/GenBank/DDBJ databases">
        <title>Chromosome-level Genome Assembly of mud carp (Cirrhinus molitorella).</title>
        <authorList>
            <person name="Liu H."/>
        </authorList>
    </citation>
    <scope>NUCLEOTIDE SEQUENCE</scope>
    <source>
        <strain evidence="1">Prfri</strain>
        <tissue evidence="1">Muscle</tissue>
    </source>
</reference>
<gene>
    <name evidence="1" type="ORF">Q8A67_010177</name>
</gene>
<organism evidence="1 2">
    <name type="scientific">Cirrhinus molitorella</name>
    <name type="common">mud carp</name>
    <dbReference type="NCBI Taxonomy" id="172907"/>
    <lineage>
        <taxon>Eukaryota</taxon>
        <taxon>Metazoa</taxon>
        <taxon>Chordata</taxon>
        <taxon>Craniata</taxon>
        <taxon>Vertebrata</taxon>
        <taxon>Euteleostomi</taxon>
        <taxon>Actinopterygii</taxon>
        <taxon>Neopterygii</taxon>
        <taxon>Teleostei</taxon>
        <taxon>Ostariophysi</taxon>
        <taxon>Cypriniformes</taxon>
        <taxon>Cyprinidae</taxon>
        <taxon>Labeoninae</taxon>
        <taxon>Labeonini</taxon>
        <taxon>Cirrhinus</taxon>
    </lineage>
</organism>
<evidence type="ECO:0000313" key="1">
    <source>
        <dbReference type="EMBL" id="KAK2898759.1"/>
    </source>
</evidence>
<proteinExistence type="predicted"/>
<dbReference type="AlphaFoldDB" id="A0AA88PRV6"/>